<evidence type="ECO:0000313" key="2">
    <source>
        <dbReference type="Proteomes" id="UP000239709"/>
    </source>
</evidence>
<dbReference type="OrthoDB" id="5291099at2"/>
<dbReference type="InterPro" id="IPR010653">
    <property type="entry name" value="NlpB/DapX"/>
</dbReference>
<dbReference type="Proteomes" id="UP000239709">
    <property type="component" value="Chromosome"/>
</dbReference>
<dbReference type="AlphaFoldDB" id="A0A2S0MGD6"/>
<dbReference type="Pfam" id="PF06804">
    <property type="entry name" value="Lipoprotein_18"/>
    <property type="match status" value="1"/>
</dbReference>
<evidence type="ECO:0008006" key="3">
    <source>
        <dbReference type="Google" id="ProtNLM"/>
    </source>
</evidence>
<name>A0A2S0MGD6_9BURK</name>
<proteinExistence type="predicted"/>
<organism evidence="1 2">
    <name type="scientific">Ottowia oryzae</name>
    <dbReference type="NCBI Taxonomy" id="2109914"/>
    <lineage>
        <taxon>Bacteria</taxon>
        <taxon>Pseudomonadati</taxon>
        <taxon>Pseudomonadota</taxon>
        <taxon>Betaproteobacteria</taxon>
        <taxon>Burkholderiales</taxon>
        <taxon>Comamonadaceae</taxon>
        <taxon>Ottowia</taxon>
    </lineage>
</organism>
<dbReference type="Gene3D" id="3.30.310.170">
    <property type="entry name" value="Outer membrane protein assembly factor BamC"/>
    <property type="match status" value="1"/>
</dbReference>
<protein>
    <recommendedName>
        <fullName evidence="3">Outer membrane protein assembly factor BamC</fullName>
    </recommendedName>
</protein>
<gene>
    <name evidence="1" type="ORF">C6570_12460</name>
</gene>
<dbReference type="InterPro" id="IPR042268">
    <property type="entry name" value="BamC_C"/>
</dbReference>
<dbReference type="EMBL" id="CP027666">
    <property type="protein sequence ID" value="AVO34954.1"/>
    <property type="molecule type" value="Genomic_DNA"/>
</dbReference>
<dbReference type="RefSeq" id="WP_106703503.1">
    <property type="nucleotide sequence ID" value="NZ_CP027666.1"/>
</dbReference>
<sequence>MGAAAVMALSACSVLEPDKIDYKTAGRGVSLEVPPDLTQLPGQSRYSVSGGAVTASGYQAGQAATQSTGTQAAANTIADVQYKRDGTERWLHVSRSPDKLWSPVRDFWLENGFLLATDQANTGIMETDWAENRAKIPQDFIRNTVGKVFDSLYSTGERDRFRTRLERTADGGTDIYVTHRGMEEVFSSAAKDSTIWQPRPRDPELEAEFLRRLMVRLGVSQEQSKAMIASGGSAATSTTAAAPKTAALATVGGQPAVQVNEDFDRAWRRVGLALDRTGFTVEDRDRSQGTYFVRYVEPNVEKKEPGFFGKLFGSASKQLPTTKYRVVVRGSGTASVVSLQDGNGGPAPLADSQRIMRVLADELK</sequence>
<dbReference type="KEGG" id="otk:C6570_12460"/>
<evidence type="ECO:0000313" key="1">
    <source>
        <dbReference type="EMBL" id="AVO34954.1"/>
    </source>
</evidence>
<accession>A0A2S0MGD6</accession>
<reference evidence="1 2" key="1">
    <citation type="submission" date="2018-03" db="EMBL/GenBank/DDBJ databases">
        <title>Genome sequencing of Ottowia sp.</title>
        <authorList>
            <person name="Kim S.-J."/>
            <person name="Heo J."/>
            <person name="Kwon S.-W."/>
        </authorList>
    </citation>
    <scope>NUCLEOTIDE SEQUENCE [LARGE SCALE GENOMIC DNA]</scope>
    <source>
        <strain evidence="1 2">KADR8-3</strain>
    </source>
</reference>
<keyword evidence="2" id="KW-1185">Reference proteome</keyword>